<dbReference type="EMBL" id="LR796758">
    <property type="protein sequence ID" value="CAB4163976.1"/>
    <property type="molecule type" value="Genomic_DNA"/>
</dbReference>
<evidence type="ECO:0000313" key="3">
    <source>
        <dbReference type="EMBL" id="CAB4186986.1"/>
    </source>
</evidence>
<protein>
    <submittedName>
        <fullName evidence="2">Bacteriophage KVP40, Orf299</fullName>
    </submittedName>
</protein>
<dbReference type="EMBL" id="LR797099">
    <property type="protein sequence ID" value="CAB4186986.1"/>
    <property type="molecule type" value="Genomic_DNA"/>
</dbReference>
<dbReference type="InterPro" id="IPR007405">
    <property type="entry name" value="Phage_KVP40_Orf299"/>
</dbReference>
<reference evidence="2" key="1">
    <citation type="submission" date="2020-04" db="EMBL/GenBank/DDBJ databases">
        <authorList>
            <person name="Chiriac C."/>
            <person name="Salcher M."/>
            <person name="Ghai R."/>
            <person name="Kavagutti S V."/>
        </authorList>
    </citation>
    <scope>NUCLEOTIDE SEQUENCE</scope>
</reference>
<sequence>MRKIDVVELKTFIDAQSPETKIYLGCDSERVNIRGTWFADYAAVVVVHIDGKHGCRIFGEVTRERDYDQRRNKPAMRLMNEVYKVSALFQKLADVLEDRDVEVHLDLNPDELYGSNCVIAQAIGYIKGTCNVVPMVKPDAWCSSFAADRFSRILSERKVA</sequence>
<accession>A0A6J5PDW9</accession>
<dbReference type="PANTHER" id="PTHR39961">
    <property type="entry name" value="HYPOTHETICAL CYTOSOLIC PROTEIN"/>
    <property type="match status" value="1"/>
</dbReference>
<name>A0A6J5PDW9_9CAUD</name>
<gene>
    <name evidence="3" type="ORF">UFOVP1146_332</name>
    <name evidence="4" type="ORF">UFOVP1638_233</name>
    <name evidence="1" type="ORF">UFOVP812_245</name>
    <name evidence="2" type="ORF">UFOVP818_320</name>
</gene>
<dbReference type="Pfam" id="PF04308">
    <property type="entry name" value="RNaseH_like"/>
    <property type="match status" value="1"/>
</dbReference>
<evidence type="ECO:0000313" key="4">
    <source>
        <dbReference type="EMBL" id="CAB4221264.1"/>
    </source>
</evidence>
<proteinExistence type="predicted"/>
<evidence type="ECO:0000313" key="1">
    <source>
        <dbReference type="EMBL" id="CAB4163976.1"/>
    </source>
</evidence>
<dbReference type="EMBL" id="LR796776">
    <property type="protein sequence ID" value="CAB4165784.1"/>
    <property type="molecule type" value="Genomic_DNA"/>
</dbReference>
<dbReference type="PANTHER" id="PTHR39961:SF1">
    <property type="entry name" value="DUF458 DOMAIN-CONTAINING PROTEIN"/>
    <property type="match status" value="1"/>
</dbReference>
<dbReference type="EMBL" id="LR797502">
    <property type="protein sequence ID" value="CAB4221264.1"/>
    <property type="molecule type" value="Genomic_DNA"/>
</dbReference>
<evidence type="ECO:0000313" key="2">
    <source>
        <dbReference type="EMBL" id="CAB4165784.1"/>
    </source>
</evidence>
<organism evidence="2">
    <name type="scientific">uncultured Caudovirales phage</name>
    <dbReference type="NCBI Taxonomy" id="2100421"/>
    <lineage>
        <taxon>Viruses</taxon>
        <taxon>Duplodnaviria</taxon>
        <taxon>Heunggongvirae</taxon>
        <taxon>Uroviricota</taxon>
        <taxon>Caudoviricetes</taxon>
        <taxon>Peduoviridae</taxon>
        <taxon>Maltschvirus</taxon>
        <taxon>Maltschvirus maltsch</taxon>
    </lineage>
</organism>